<organism evidence="2 3">
    <name type="scientific">Triparma verrucosa</name>
    <dbReference type="NCBI Taxonomy" id="1606542"/>
    <lineage>
        <taxon>Eukaryota</taxon>
        <taxon>Sar</taxon>
        <taxon>Stramenopiles</taxon>
        <taxon>Ochrophyta</taxon>
        <taxon>Bolidophyceae</taxon>
        <taxon>Parmales</taxon>
        <taxon>Triparmaceae</taxon>
        <taxon>Triparma</taxon>
    </lineage>
</organism>
<feature type="transmembrane region" description="Helical" evidence="1">
    <location>
        <begin position="264"/>
        <end position="286"/>
    </location>
</feature>
<keyword evidence="3" id="KW-1185">Reference proteome</keyword>
<feature type="transmembrane region" description="Helical" evidence="1">
    <location>
        <begin position="18"/>
        <end position="39"/>
    </location>
</feature>
<keyword evidence="1" id="KW-0812">Transmembrane</keyword>
<protein>
    <submittedName>
        <fullName evidence="2">Uncharacterized protein</fullName>
    </submittedName>
</protein>
<feature type="transmembrane region" description="Helical" evidence="1">
    <location>
        <begin position="117"/>
        <end position="139"/>
    </location>
</feature>
<reference evidence="3" key="1">
    <citation type="journal article" date="2023" name="Commun. Biol.">
        <title>Genome analysis of Parmales, the sister group of diatoms, reveals the evolutionary specialization of diatoms from phago-mixotrophs to photoautotrophs.</title>
        <authorList>
            <person name="Ban H."/>
            <person name="Sato S."/>
            <person name="Yoshikawa S."/>
            <person name="Yamada K."/>
            <person name="Nakamura Y."/>
            <person name="Ichinomiya M."/>
            <person name="Sato N."/>
            <person name="Blanc-Mathieu R."/>
            <person name="Endo H."/>
            <person name="Kuwata A."/>
            <person name="Ogata H."/>
        </authorList>
    </citation>
    <scope>NUCLEOTIDE SEQUENCE [LARGE SCALE GENOMIC DNA]</scope>
    <source>
        <strain evidence="3">NIES 3699</strain>
    </source>
</reference>
<proteinExistence type="predicted"/>
<gene>
    <name evidence="2" type="ORF">TrVE_jg1635</name>
</gene>
<dbReference type="AlphaFoldDB" id="A0A9W7F0H2"/>
<sequence>MISDVAMVKVYSTDHPKYAMATLISLCLNLFFQLMFVVLQNAKRGARVLLREVLFVLTFVKPGVDVYRVVTTQEDAANKMISAQNEMLFFKGVELTMECIPSAVIQSMAFIAGSHSIVAIFSLASSILTAAFISASIGIEKDVSTNARKYSPGFYGLVNLKSKRQAVVVCMLVLLMSACQLASKSFAVALCNVESSTILAAYLSIDMGLVLTYKMARGDFRYFLPIESEAVSGIVSLLARLVTKISLDFTGTIQLRHPFEYGGIYFTLVLLTTPLVSLYFGSRYLSFIEDEEVKATLDYVFSSDEIYGGLGCLAAVQLFSFALLMSIIPPEIRKTFLSAKTASQFTCENFESAKNSSAKMDVFLVHPSYSSPIEEELKAWLNERLVELLEEEPDWFNDTVKAKIPDDFVTDPAMLLRIRTPSPTHREI</sequence>
<evidence type="ECO:0000256" key="1">
    <source>
        <dbReference type="SAM" id="Phobius"/>
    </source>
</evidence>
<accession>A0A9W7F0H2</accession>
<evidence type="ECO:0000313" key="3">
    <source>
        <dbReference type="Proteomes" id="UP001165160"/>
    </source>
</evidence>
<comment type="caution">
    <text evidence="2">The sequence shown here is derived from an EMBL/GenBank/DDBJ whole genome shotgun (WGS) entry which is preliminary data.</text>
</comment>
<evidence type="ECO:0000313" key="2">
    <source>
        <dbReference type="EMBL" id="GMH99154.1"/>
    </source>
</evidence>
<keyword evidence="1" id="KW-1133">Transmembrane helix</keyword>
<feature type="transmembrane region" description="Helical" evidence="1">
    <location>
        <begin position="306"/>
        <end position="328"/>
    </location>
</feature>
<name>A0A9W7F0H2_9STRA</name>
<dbReference type="EMBL" id="BRXX01000230">
    <property type="protein sequence ID" value="GMH99154.1"/>
    <property type="molecule type" value="Genomic_DNA"/>
</dbReference>
<dbReference type="Proteomes" id="UP001165160">
    <property type="component" value="Unassembled WGS sequence"/>
</dbReference>
<keyword evidence="1" id="KW-0472">Membrane</keyword>